<dbReference type="HOGENOM" id="CLU_019240_4_0_1"/>
<dbReference type="PROSITE" id="PS01234">
    <property type="entry name" value="GATB"/>
    <property type="match status" value="1"/>
</dbReference>
<evidence type="ECO:0000256" key="5">
    <source>
        <dbReference type="ARBA" id="ARBA00022917"/>
    </source>
</evidence>
<dbReference type="InterPro" id="IPR006075">
    <property type="entry name" value="Asn/Gln-tRNA_Trfase_suB/E_cat"/>
</dbReference>
<evidence type="ECO:0000313" key="11">
    <source>
        <dbReference type="Proteomes" id="UP000007148"/>
    </source>
</evidence>
<dbReference type="eggNOG" id="KOG2438">
    <property type="taxonomic scope" value="Eukaryota"/>
</dbReference>
<evidence type="ECO:0000256" key="6">
    <source>
        <dbReference type="ARBA" id="ARBA00047913"/>
    </source>
</evidence>
<comment type="function">
    <text evidence="7">Allows the formation of correctly charged Gln-tRNA(Gln) through the transamidation of misacylated Glu-tRNA(Gln) in the mitochondria. The reaction takes place in the presence of glutamine and ATP through an activated gamma-phospho-Glu-tRNA(Gln).</text>
</comment>
<name>G4TFY2_SERID</name>
<dbReference type="HAMAP" id="MF_00121">
    <property type="entry name" value="GatB"/>
    <property type="match status" value="1"/>
</dbReference>
<comment type="caution">
    <text evidence="10">The sequence shown here is derived from an EMBL/GenBank/DDBJ whole genome shotgun (WGS) entry which is preliminary data.</text>
</comment>
<dbReference type="EC" id="6.3.5.-" evidence="7"/>
<dbReference type="PANTHER" id="PTHR11659:SF0">
    <property type="entry name" value="GLUTAMYL-TRNA(GLN) AMIDOTRANSFERASE SUBUNIT B, MITOCHONDRIAL"/>
    <property type="match status" value="1"/>
</dbReference>
<feature type="compositionally biased region" description="Basic residues" evidence="8">
    <location>
        <begin position="50"/>
        <end position="60"/>
    </location>
</feature>
<dbReference type="Gene3D" id="1.10.10.410">
    <property type="match status" value="1"/>
</dbReference>
<evidence type="ECO:0000256" key="1">
    <source>
        <dbReference type="ARBA" id="ARBA00005306"/>
    </source>
</evidence>
<dbReference type="SMART" id="SM00845">
    <property type="entry name" value="GatB_Yqey"/>
    <property type="match status" value="1"/>
</dbReference>
<keyword evidence="3 7" id="KW-0547">Nucleotide-binding</keyword>
<dbReference type="Pfam" id="PF02637">
    <property type="entry name" value="GatB_Yqey"/>
    <property type="match status" value="1"/>
</dbReference>
<protein>
    <recommendedName>
        <fullName evidence="7">Glutamyl-tRNA(Gln) amidotransferase subunit B, mitochondrial</fullName>
        <shortName evidence="7">Glu-AdT subunit B</shortName>
        <ecNumber evidence="7">6.3.5.-</ecNumber>
    </recommendedName>
</protein>
<feature type="region of interest" description="Disordered" evidence="8">
    <location>
        <begin position="34"/>
        <end position="66"/>
    </location>
</feature>
<dbReference type="InterPro" id="IPR003789">
    <property type="entry name" value="Asn/Gln_tRNA_amidoTrase-B-like"/>
</dbReference>
<dbReference type="Pfam" id="PF02934">
    <property type="entry name" value="GatB_N"/>
    <property type="match status" value="1"/>
</dbReference>
<accession>G4TFY2</accession>
<dbReference type="SUPFAM" id="SSF55931">
    <property type="entry name" value="Glutamine synthetase/guanido kinase"/>
    <property type="match status" value="1"/>
</dbReference>
<comment type="subcellular location">
    <subcellularLocation>
        <location evidence="7">Mitochondrion</location>
    </subcellularLocation>
</comment>
<gene>
    <name evidence="10" type="ORF">PIIN_04164</name>
</gene>
<keyword evidence="10" id="KW-0808">Transferase</keyword>
<evidence type="ECO:0000256" key="4">
    <source>
        <dbReference type="ARBA" id="ARBA00022840"/>
    </source>
</evidence>
<sequence length="626" mass="69195">MLLVSRHVRRQSHLHSLLTWSRLSRSNFSNSAAHNEQVDEFDPLNDAATPRRKSAHKKSKEKPQSVRDQWPGWNIVVGIEVHAQLKTRNKLFSHTIVAENPDIMPNERVSLFDAAFPGTLPRINPMCISLAARTALALQADIQPRSAFDRKHYFYGDLPAGYQITQNYAPFARNGHVELLKTGKQVRIKQIQIEQDTAKSLSSGSGTTYDLNRVGMPLLEIVSQPDITSAEEAGEYVRSLQAILRSVGVSDGMMEAGSFRCDVNVSIHRDGEPMGTRTEVKNLNSIKSVILATNAEVVRQMAILNAVPSSSSNSPRIAQETLTFDEDTMLTRPLRSKEGVEDYRYMPDPNLPNVLFRKDDVSSIQDELMALGMTGHGPDGHVHYGWYGTKRRLQSLLDVSAPSSSVSDVKHSNAMEHMLRDLEVLMLLDAGKTVGWDGEVENGAVAFFERAIKGDQHSTHRRDPKVVLNWMIHELLGQLTYRQLTFAQNPLSAEQLGDIVDAVEASQITNTAGKTLLRHILDAATPLASDSSTDSTHTPPSLSIQSLIDQLGLAKSRSDTDLEEWCQRAIDELPDKAERVREGKLNVINALVGRVMKISKGAADAVSARAVLATKLGIQLQDGKSE</sequence>
<feature type="domain" description="Asn/Gln amidotransferase" evidence="9">
    <location>
        <begin position="446"/>
        <end position="616"/>
    </location>
</feature>
<dbReference type="STRING" id="1109443.G4TFY2"/>
<dbReference type="InParanoid" id="G4TFY2"/>
<dbReference type="GO" id="GO:0070681">
    <property type="term" value="P:glutaminyl-tRNAGln biosynthesis via transamidation"/>
    <property type="evidence" value="ECO:0007669"/>
    <property type="project" value="UniProtKB-UniRule"/>
</dbReference>
<keyword evidence="2 7" id="KW-0436">Ligase</keyword>
<dbReference type="InterPro" id="IPR014746">
    <property type="entry name" value="Gln_synth/guanido_kin_cat_dom"/>
</dbReference>
<dbReference type="Proteomes" id="UP000007148">
    <property type="component" value="Unassembled WGS sequence"/>
</dbReference>
<comment type="catalytic activity">
    <reaction evidence="6 7">
        <text>L-glutamyl-tRNA(Gln) + L-glutamine + ATP + H2O = L-glutaminyl-tRNA(Gln) + L-glutamate + ADP + phosphate + H(+)</text>
        <dbReference type="Rhea" id="RHEA:17521"/>
        <dbReference type="Rhea" id="RHEA-COMP:9681"/>
        <dbReference type="Rhea" id="RHEA-COMP:9684"/>
        <dbReference type="ChEBI" id="CHEBI:15377"/>
        <dbReference type="ChEBI" id="CHEBI:15378"/>
        <dbReference type="ChEBI" id="CHEBI:29985"/>
        <dbReference type="ChEBI" id="CHEBI:30616"/>
        <dbReference type="ChEBI" id="CHEBI:43474"/>
        <dbReference type="ChEBI" id="CHEBI:58359"/>
        <dbReference type="ChEBI" id="CHEBI:78520"/>
        <dbReference type="ChEBI" id="CHEBI:78521"/>
        <dbReference type="ChEBI" id="CHEBI:456216"/>
    </reaction>
</comment>
<dbReference type="InterPro" id="IPR017958">
    <property type="entry name" value="Gln-tRNA_amidoTrfase_suB_CS"/>
</dbReference>
<dbReference type="GO" id="GO:0032543">
    <property type="term" value="P:mitochondrial translation"/>
    <property type="evidence" value="ECO:0007669"/>
    <property type="project" value="UniProtKB-UniRule"/>
</dbReference>
<dbReference type="InterPro" id="IPR004413">
    <property type="entry name" value="GatB"/>
</dbReference>
<dbReference type="GO" id="GO:0050567">
    <property type="term" value="F:glutaminyl-tRNA synthase (glutamine-hydrolyzing) activity"/>
    <property type="evidence" value="ECO:0007669"/>
    <property type="project" value="UniProtKB-UniRule"/>
</dbReference>
<evidence type="ECO:0000259" key="9">
    <source>
        <dbReference type="SMART" id="SM00845"/>
    </source>
</evidence>
<evidence type="ECO:0000313" key="10">
    <source>
        <dbReference type="EMBL" id="CCA70225.1"/>
    </source>
</evidence>
<dbReference type="InterPro" id="IPR023168">
    <property type="entry name" value="GatB_Yqey_C_2"/>
</dbReference>
<comment type="subunit">
    <text evidence="7">Subunit of the heterotrimeric GatCAB amidotransferase (AdT) complex, composed of A, B and C subunits.</text>
</comment>
<dbReference type="OMA" id="ARKWWMG"/>
<organism evidence="10 11">
    <name type="scientific">Serendipita indica (strain DSM 11827)</name>
    <name type="common">Root endophyte fungus</name>
    <name type="synonym">Piriformospora indica</name>
    <dbReference type="NCBI Taxonomy" id="1109443"/>
    <lineage>
        <taxon>Eukaryota</taxon>
        <taxon>Fungi</taxon>
        <taxon>Dikarya</taxon>
        <taxon>Basidiomycota</taxon>
        <taxon>Agaricomycotina</taxon>
        <taxon>Agaricomycetes</taxon>
        <taxon>Sebacinales</taxon>
        <taxon>Serendipitaceae</taxon>
        <taxon>Serendipita</taxon>
    </lineage>
</organism>
<reference evidence="10 11" key="1">
    <citation type="journal article" date="2011" name="PLoS Pathog.">
        <title>Endophytic Life Strategies Decoded by Genome and Transcriptome Analyses of the Mutualistic Root Symbiont Piriformospora indica.</title>
        <authorList>
            <person name="Zuccaro A."/>
            <person name="Lahrmann U."/>
            <person name="Guldener U."/>
            <person name="Langen G."/>
            <person name="Pfiffi S."/>
            <person name="Biedenkopf D."/>
            <person name="Wong P."/>
            <person name="Samans B."/>
            <person name="Grimm C."/>
            <person name="Basiewicz M."/>
            <person name="Murat C."/>
            <person name="Martin F."/>
            <person name="Kogel K.H."/>
        </authorList>
    </citation>
    <scope>NUCLEOTIDE SEQUENCE [LARGE SCALE GENOMIC DNA]</scope>
    <source>
        <strain evidence="10 11">DSM 11827</strain>
    </source>
</reference>
<keyword evidence="7" id="KW-0496">Mitochondrion</keyword>
<dbReference type="GO" id="GO:0005739">
    <property type="term" value="C:mitochondrion"/>
    <property type="evidence" value="ECO:0007669"/>
    <property type="project" value="UniProtKB-SubCell"/>
</dbReference>
<evidence type="ECO:0000256" key="8">
    <source>
        <dbReference type="SAM" id="MobiDB-lite"/>
    </source>
</evidence>
<keyword evidence="11" id="KW-1185">Reference proteome</keyword>
<dbReference type="GO" id="GO:0005524">
    <property type="term" value="F:ATP binding"/>
    <property type="evidence" value="ECO:0007669"/>
    <property type="project" value="UniProtKB-KW"/>
</dbReference>
<dbReference type="OrthoDB" id="1722066at2759"/>
<dbReference type="InterPro" id="IPR018027">
    <property type="entry name" value="Asn/Gln_amidotransferase"/>
</dbReference>
<keyword evidence="5 7" id="KW-0648">Protein biosynthesis</keyword>
<dbReference type="FunCoup" id="G4TFY2">
    <property type="interactions" value="283"/>
</dbReference>
<dbReference type="SUPFAM" id="SSF89095">
    <property type="entry name" value="GatB/YqeY motif"/>
    <property type="match status" value="2"/>
</dbReference>
<proteinExistence type="inferred from homology"/>
<comment type="similarity">
    <text evidence="1 7">Belongs to the GatB/GatE family. GatB subfamily.</text>
</comment>
<dbReference type="PANTHER" id="PTHR11659">
    <property type="entry name" value="GLUTAMYL-TRNA GLN AMIDOTRANSFERASE SUBUNIT B MITOCHONDRIAL AND PROKARYOTIC PET112-RELATED"/>
    <property type="match status" value="1"/>
</dbReference>
<dbReference type="AlphaFoldDB" id="G4TFY2"/>
<dbReference type="EMBL" id="CAFZ01000076">
    <property type="protein sequence ID" value="CCA70225.1"/>
    <property type="molecule type" value="Genomic_DNA"/>
</dbReference>
<dbReference type="GO" id="GO:0030956">
    <property type="term" value="C:glutamyl-tRNA(Gln) amidotransferase complex"/>
    <property type="evidence" value="ECO:0007669"/>
    <property type="project" value="UniProtKB-UniRule"/>
</dbReference>
<evidence type="ECO:0000256" key="7">
    <source>
        <dbReference type="HAMAP-Rule" id="MF_03147"/>
    </source>
</evidence>
<evidence type="ECO:0000256" key="2">
    <source>
        <dbReference type="ARBA" id="ARBA00022598"/>
    </source>
</evidence>
<evidence type="ECO:0000256" key="3">
    <source>
        <dbReference type="ARBA" id="ARBA00022741"/>
    </source>
</evidence>
<keyword evidence="4 7" id="KW-0067">ATP-binding</keyword>
<dbReference type="GO" id="GO:0016740">
    <property type="term" value="F:transferase activity"/>
    <property type="evidence" value="ECO:0007669"/>
    <property type="project" value="UniProtKB-KW"/>
</dbReference>
<dbReference type="InterPro" id="IPR017959">
    <property type="entry name" value="Asn/Gln-tRNA_amidoTrfase_suB/E"/>
</dbReference>